<dbReference type="OrthoDB" id="1699801at2759"/>
<proteinExistence type="predicted"/>
<sequence>MCFVTEPAEFCWDNFFGVHFDLSARTLDSSFSETDMSGSKIVLVNLKTEKNIHQAPVYAPGAPGVAPELVGNICQAPVYAPGVVPEPLSKLGGHYDNAVETVIKMLDLSLFLEYLDRAAVLQGRIQQSGGLEAYLKLCKKKHRGMECDVIGPRIELAILPVKLDVHS</sequence>
<evidence type="ECO:0000313" key="1">
    <source>
        <dbReference type="EMBL" id="KAF3455737.1"/>
    </source>
</evidence>
<protein>
    <submittedName>
        <fullName evidence="1">Uncharacterized protein</fullName>
    </submittedName>
</protein>
<evidence type="ECO:0000313" key="2">
    <source>
        <dbReference type="Proteomes" id="UP000796880"/>
    </source>
</evidence>
<organism evidence="1 2">
    <name type="scientific">Rhamnella rubrinervis</name>
    <dbReference type="NCBI Taxonomy" id="2594499"/>
    <lineage>
        <taxon>Eukaryota</taxon>
        <taxon>Viridiplantae</taxon>
        <taxon>Streptophyta</taxon>
        <taxon>Embryophyta</taxon>
        <taxon>Tracheophyta</taxon>
        <taxon>Spermatophyta</taxon>
        <taxon>Magnoliopsida</taxon>
        <taxon>eudicotyledons</taxon>
        <taxon>Gunneridae</taxon>
        <taxon>Pentapetalae</taxon>
        <taxon>rosids</taxon>
        <taxon>fabids</taxon>
        <taxon>Rosales</taxon>
        <taxon>Rhamnaceae</taxon>
        <taxon>rhamnoid group</taxon>
        <taxon>Rhamneae</taxon>
        <taxon>Rhamnella</taxon>
    </lineage>
</organism>
<name>A0A8K0MRC6_9ROSA</name>
<dbReference type="AlphaFoldDB" id="A0A8K0MRC6"/>
<gene>
    <name evidence="1" type="ORF">FNV43_RR00379</name>
</gene>
<dbReference type="Proteomes" id="UP000796880">
    <property type="component" value="Unassembled WGS sequence"/>
</dbReference>
<keyword evidence="2" id="KW-1185">Reference proteome</keyword>
<accession>A0A8K0MRC6</accession>
<dbReference type="PANTHER" id="PTHR47880:SF1">
    <property type="entry name" value="OS05G0353300 PROTEIN"/>
    <property type="match status" value="1"/>
</dbReference>
<comment type="caution">
    <text evidence="1">The sequence shown here is derived from an EMBL/GenBank/DDBJ whole genome shotgun (WGS) entry which is preliminary data.</text>
</comment>
<reference evidence="1" key="1">
    <citation type="submission" date="2020-03" db="EMBL/GenBank/DDBJ databases">
        <title>A high-quality chromosome-level genome assembly of a woody plant with both climbing and erect habits, Rhamnella rubrinervis.</title>
        <authorList>
            <person name="Lu Z."/>
            <person name="Yang Y."/>
            <person name="Zhu X."/>
            <person name="Sun Y."/>
        </authorList>
    </citation>
    <scope>NUCLEOTIDE SEQUENCE</scope>
    <source>
        <strain evidence="1">BYM</strain>
        <tissue evidence="1">Leaf</tissue>
    </source>
</reference>
<dbReference type="EMBL" id="VOIH02000001">
    <property type="protein sequence ID" value="KAF3455737.1"/>
    <property type="molecule type" value="Genomic_DNA"/>
</dbReference>
<dbReference type="PANTHER" id="PTHR47880">
    <property type="entry name" value="OS05G0353300 PROTEIN"/>
    <property type="match status" value="1"/>
</dbReference>